<dbReference type="PANTHER" id="PTHR30055">
    <property type="entry name" value="HTH-TYPE TRANSCRIPTIONAL REGULATOR RUTR"/>
    <property type="match status" value="1"/>
</dbReference>
<dbReference type="PRINTS" id="PR00455">
    <property type="entry name" value="HTHTETR"/>
</dbReference>
<dbReference type="Pfam" id="PF00440">
    <property type="entry name" value="TetR_N"/>
    <property type="match status" value="1"/>
</dbReference>
<dbReference type="InterPro" id="IPR001647">
    <property type="entry name" value="HTH_TetR"/>
</dbReference>
<proteinExistence type="predicted"/>
<evidence type="ECO:0000259" key="3">
    <source>
        <dbReference type="PROSITE" id="PS50977"/>
    </source>
</evidence>
<dbReference type="EMBL" id="CP054038">
    <property type="protein sequence ID" value="QKJ20156.1"/>
    <property type="molecule type" value="Genomic_DNA"/>
</dbReference>
<dbReference type="GO" id="GO:0003700">
    <property type="term" value="F:DNA-binding transcription factor activity"/>
    <property type="evidence" value="ECO:0007669"/>
    <property type="project" value="TreeGrafter"/>
</dbReference>
<evidence type="ECO:0000256" key="2">
    <source>
        <dbReference type="PROSITE-ProRule" id="PRU00335"/>
    </source>
</evidence>
<dbReference type="Proteomes" id="UP000502498">
    <property type="component" value="Chromosome"/>
</dbReference>
<feature type="domain" description="HTH tetR-type" evidence="3">
    <location>
        <begin position="9"/>
        <end position="69"/>
    </location>
</feature>
<reference evidence="4 5" key="1">
    <citation type="submission" date="2020-05" db="EMBL/GenBank/DDBJ databases">
        <title>Strain PA2F3 complete genome.</title>
        <authorList>
            <person name="Kim Y.-S."/>
            <person name="Kim S.-J."/>
            <person name="Jung H.-k."/>
            <person name="Kim S.-E."/>
            <person name="Kim K.-H."/>
        </authorList>
    </citation>
    <scope>NUCLEOTIDE SEQUENCE [LARGE SCALE GENOMIC DNA]</scope>
    <source>
        <strain evidence="4 5">PA2F3</strain>
    </source>
</reference>
<protein>
    <submittedName>
        <fullName evidence="4">TetR family transcriptional regulator</fullName>
    </submittedName>
</protein>
<dbReference type="Pfam" id="PF17754">
    <property type="entry name" value="TetR_C_14"/>
    <property type="match status" value="1"/>
</dbReference>
<dbReference type="InterPro" id="IPR041347">
    <property type="entry name" value="MftR_C"/>
</dbReference>
<dbReference type="RefSeq" id="WP_172990592.1">
    <property type="nucleotide sequence ID" value="NZ_CP054038.1"/>
</dbReference>
<dbReference type="SUPFAM" id="SSF46689">
    <property type="entry name" value="Homeodomain-like"/>
    <property type="match status" value="1"/>
</dbReference>
<gene>
    <name evidence="4" type="ORF">HQM25_12830</name>
</gene>
<dbReference type="InterPro" id="IPR009057">
    <property type="entry name" value="Homeodomain-like_sf"/>
</dbReference>
<dbReference type="PROSITE" id="PS50977">
    <property type="entry name" value="HTH_TETR_2"/>
    <property type="match status" value="1"/>
</dbReference>
<dbReference type="AlphaFoldDB" id="A0A7D4QK10"/>
<organism evidence="4 5">
    <name type="scientific">Microbacterium hominis</name>
    <dbReference type="NCBI Taxonomy" id="162426"/>
    <lineage>
        <taxon>Bacteria</taxon>
        <taxon>Bacillati</taxon>
        <taxon>Actinomycetota</taxon>
        <taxon>Actinomycetes</taxon>
        <taxon>Micrococcales</taxon>
        <taxon>Microbacteriaceae</taxon>
        <taxon>Microbacterium</taxon>
    </lineage>
</organism>
<dbReference type="Gene3D" id="1.10.357.10">
    <property type="entry name" value="Tetracycline Repressor, domain 2"/>
    <property type="match status" value="1"/>
</dbReference>
<evidence type="ECO:0000313" key="4">
    <source>
        <dbReference type="EMBL" id="QKJ20156.1"/>
    </source>
</evidence>
<evidence type="ECO:0000313" key="5">
    <source>
        <dbReference type="Proteomes" id="UP000502498"/>
    </source>
</evidence>
<dbReference type="GO" id="GO:0000976">
    <property type="term" value="F:transcription cis-regulatory region binding"/>
    <property type="evidence" value="ECO:0007669"/>
    <property type="project" value="TreeGrafter"/>
</dbReference>
<sequence length="226" mass="25092">MSDAAPTVPAARHAVVAAALDLFAAQGFDQTSVDQIAQAAGVSRSTFFRQFGGKDDVVFTDHELLLDELRGFLAQPHPDPWEAVCQASVRVFTHFAADPELARRRYAVVREVPALREREIVTVFRYERLFDEYLREALPGIDPVDAVGFAALVTAVHNHVLRQLLRGPKRVPATVLRRALDDVLRRFGVGPAAEREPADDDVVVAVFPRSMPTAEMARRVRERLDG</sequence>
<dbReference type="PANTHER" id="PTHR30055:SF226">
    <property type="entry name" value="HTH-TYPE TRANSCRIPTIONAL REGULATOR PKSA"/>
    <property type="match status" value="1"/>
</dbReference>
<feature type="DNA-binding region" description="H-T-H motif" evidence="2">
    <location>
        <begin position="32"/>
        <end position="51"/>
    </location>
</feature>
<evidence type="ECO:0000256" key="1">
    <source>
        <dbReference type="ARBA" id="ARBA00023125"/>
    </source>
</evidence>
<accession>A0A7D4QK10</accession>
<keyword evidence="1 2" id="KW-0238">DNA-binding</keyword>
<name>A0A7D4QK10_9MICO</name>
<dbReference type="InterPro" id="IPR050109">
    <property type="entry name" value="HTH-type_TetR-like_transc_reg"/>
</dbReference>